<keyword evidence="1 2" id="KW-0694">RNA-binding</keyword>
<feature type="region of interest" description="Disordered" evidence="3">
    <location>
        <begin position="430"/>
        <end position="451"/>
    </location>
</feature>
<dbReference type="SMART" id="SM00360">
    <property type="entry name" value="RRM"/>
    <property type="match status" value="1"/>
</dbReference>
<sequence length="451" mass="47751">MEMLQLQTSSTDVSPTSTPCGTPLGGAPKYGTVIPNRIFVGGIAANTTEQELKQFFSAYGAVKDSKIIADRAGVSKGYGFITFENQEDADRIIKKESDNLVFRDRKLNIGPAIRKQQVLPRAFESPVSPGAVMFSNGVPYTYQNGMAVFASPEAGYAAAVQQAQAQAHAQSQAALMAVPQTPPIYVQPQYTYQMPLSYTNQLQTSPQWATTAAAAAAATGGQWRYMTQSPTTALTATANPYMIAMQPDMMYAQFPQAYGGTELAELDGAAGVEGSILPVEEKLPVSKSTRGYATECSLGSTMGPTTVGCVSSVSAPLVSLMETFQTQNPVPVTSTAVSSATMLANLSTVPVVNTSMQNAAVTQTISSSPPAATTLTSKLMHSVCNVNVTPYKKPVASLARRPTYTTPTFLIRNGHKVQCVMVPPKTLTSTGHHALLPHPPQSDTTPASGVY</sequence>
<dbReference type="SUPFAM" id="SSF54928">
    <property type="entry name" value="RNA-binding domain, RBD"/>
    <property type="match status" value="1"/>
</dbReference>
<dbReference type="InterPro" id="IPR003954">
    <property type="entry name" value="RRM_euk-type"/>
</dbReference>
<feature type="compositionally biased region" description="Polar residues" evidence="3">
    <location>
        <begin position="441"/>
        <end position="451"/>
    </location>
</feature>
<dbReference type="Gene3D" id="3.30.70.330">
    <property type="match status" value="1"/>
</dbReference>
<evidence type="ECO:0000256" key="1">
    <source>
        <dbReference type="ARBA" id="ARBA00022884"/>
    </source>
</evidence>
<evidence type="ECO:0000256" key="3">
    <source>
        <dbReference type="SAM" id="MobiDB-lite"/>
    </source>
</evidence>
<feature type="region of interest" description="Disordered" evidence="3">
    <location>
        <begin position="1"/>
        <end position="20"/>
    </location>
</feature>
<feature type="domain" description="RRM" evidence="4">
    <location>
        <begin position="36"/>
        <end position="114"/>
    </location>
</feature>
<evidence type="ECO:0000259" key="4">
    <source>
        <dbReference type="PROSITE" id="PS50102"/>
    </source>
</evidence>
<dbReference type="PROSITE" id="PS50102">
    <property type="entry name" value="RRM"/>
    <property type="match status" value="1"/>
</dbReference>
<reference evidence="5" key="1">
    <citation type="submission" date="2022-11" db="EMBL/GenBank/DDBJ databases">
        <title>Centuries of genome instability and evolution in soft-shell clam transmissible cancer (bioRxiv).</title>
        <authorList>
            <person name="Hart S.F.M."/>
            <person name="Yonemitsu M.A."/>
            <person name="Giersch R.M."/>
            <person name="Beal B.F."/>
            <person name="Arriagada G."/>
            <person name="Davis B.W."/>
            <person name="Ostrander E.A."/>
            <person name="Goff S.P."/>
            <person name="Metzger M.J."/>
        </authorList>
    </citation>
    <scope>NUCLEOTIDE SEQUENCE</scope>
    <source>
        <strain evidence="5">MELC-2E11</strain>
        <tissue evidence="5">Siphon/mantle</tissue>
    </source>
</reference>
<gene>
    <name evidence="5" type="ORF">MAR_006790</name>
</gene>
<evidence type="ECO:0000256" key="2">
    <source>
        <dbReference type="PROSITE-ProRule" id="PRU00176"/>
    </source>
</evidence>
<dbReference type="Pfam" id="PF00076">
    <property type="entry name" value="RRM_1"/>
    <property type="match status" value="1"/>
</dbReference>
<dbReference type="EMBL" id="CP111012">
    <property type="protein sequence ID" value="WAQ94319.1"/>
    <property type="molecule type" value="Genomic_DNA"/>
</dbReference>
<dbReference type="InterPro" id="IPR035979">
    <property type="entry name" value="RBD_domain_sf"/>
</dbReference>
<evidence type="ECO:0000313" key="5">
    <source>
        <dbReference type="EMBL" id="WAQ94319.1"/>
    </source>
</evidence>
<keyword evidence="6" id="KW-1185">Reference proteome</keyword>
<protein>
    <submittedName>
        <fullName evidence="5">BOLL-like protein</fullName>
    </submittedName>
</protein>
<name>A0ABY7D9J3_MYAAR</name>
<evidence type="ECO:0000313" key="6">
    <source>
        <dbReference type="Proteomes" id="UP001164746"/>
    </source>
</evidence>
<dbReference type="PANTHER" id="PTHR11176:SF57">
    <property type="entry name" value="PROTEIN BOULE"/>
    <property type="match status" value="1"/>
</dbReference>
<dbReference type="SMART" id="SM00361">
    <property type="entry name" value="RRM_1"/>
    <property type="match status" value="1"/>
</dbReference>
<dbReference type="Proteomes" id="UP001164746">
    <property type="component" value="Chromosome 1"/>
</dbReference>
<dbReference type="InterPro" id="IPR012677">
    <property type="entry name" value="Nucleotide-bd_a/b_plait_sf"/>
</dbReference>
<dbReference type="InterPro" id="IPR000504">
    <property type="entry name" value="RRM_dom"/>
</dbReference>
<proteinExistence type="predicted"/>
<accession>A0ABY7D9J3</accession>
<dbReference type="InterPro" id="IPR034988">
    <property type="entry name" value="DAZ_BOULE_RRM"/>
</dbReference>
<organism evidence="5 6">
    <name type="scientific">Mya arenaria</name>
    <name type="common">Soft-shell clam</name>
    <dbReference type="NCBI Taxonomy" id="6604"/>
    <lineage>
        <taxon>Eukaryota</taxon>
        <taxon>Metazoa</taxon>
        <taxon>Spiralia</taxon>
        <taxon>Lophotrochozoa</taxon>
        <taxon>Mollusca</taxon>
        <taxon>Bivalvia</taxon>
        <taxon>Autobranchia</taxon>
        <taxon>Heteroconchia</taxon>
        <taxon>Euheterodonta</taxon>
        <taxon>Imparidentia</taxon>
        <taxon>Neoheterodontei</taxon>
        <taxon>Myida</taxon>
        <taxon>Myoidea</taxon>
        <taxon>Myidae</taxon>
        <taxon>Mya</taxon>
    </lineage>
</organism>
<feature type="compositionally biased region" description="Low complexity" evidence="3">
    <location>
        <begin position="8"/>
        <end position="19"/>
    </location>
</feature>
<dbReference type="CDD" id="cd12412">
    <property type="entry name" value="RRM_DAZL_BOULE"/>
    <property type="match status" value="1"/>
</dbReference>
<dbReference type="PANTHER" id="PTHR11176">
    <property type="entry name" value="BOULE-RELATED"/>
    <property type="match status" value="1"/>
</dbReference>